<feature type="domain" description="Transposase InsH N-terminal" evidence="2">
    <location>
        <begin position="19"/>
        <end position="112"/>
    </location>
</feature>
<feature type="domain" description="Transposase DDE" evidence="3">
    <location>
        <begin position="371"/>
        <end position="437"/>
    </location>
</feature>
<evidence type="ECO:0000313" key="5">
    <source>
        <dbReference type="Proteomes" id="UP001058860"/>
    </source>
</evidence>
<keyword evidence="5" id="KW-1185">Reference proteome</keyword>
<dbReference type="PANTHER" id="PTHR33408:SF2">
    <property type="entry name" value="TRANSPOSASE DDE DOMAIN-CONTAINING PROTEIN"/>
    <property type="match status" value="1"/>
</dbReference>
<evidence type="ECO:0000256" key="1">
    <source>
        <dbReference type="SAM" id="MobiDB-lite"/>
    </source>
</evidence>
<proteinExistence type="predicted"/>
<feature type="compositionally biased region" description="Basic and acidic residues" evidence="1">
    <location>
        <begin position="210"/>
        <end position="237"/>
    </location>
</feature>
<sequence>MGQRFIWSDREQPLLLPPDLREWLPDDHLAWFVIDAVEQFDLAAFYSAYRADGHGRPAHDPAVMVALFVYAYSVGVRSSRRVERACAEDVAFRVICANRAPDHSTIARFRARHEAALEGLFGQVLGLCAESGLVSVGVVAVDGTKLKADAAKGQTRSYEQIAREIFAEAARIDAEEDERFGDARGDELPPELADRSSRLARLREAKARLEAEQAEKAERHEQRMQTRQAKELVDGRRMPGPAPVAPSLAVDPQERVNVTDPDSRMMRSAQGWVQGYNAQVAATAEQIIVAAELTTSSPDQGCLQPMVNTITRELDAAGVTEPIGTVLADSGYWDTAQIEAIISREHCTVLVPPDGETRRAAGKTGHKHDRGLTAFLRRVIDSEAGRALYRRRQGIIEPVFGDLKHNRGADRFSRRGHAACRSELRLLAATHNLLKLHRAALAT</sequence>
<name>A0ABY5PBL6_9ACTN</name>
<dbReference type="InterPro" id="IPR008490">
    <property type="entry name" value="Transposase_InsH_N"/>
</dbReference>
<feature type="region of interest" description="Disordered" evidence="1">
    <location>
        <begin position="210"/>
        <end position="248"/>
    </location>
</feature>
<evidence type="ECO:0000259" key="3">
    <source>
        <dbReference type="Pfam" id="PF13751"/>
    </source>
</evidence>
<dbReference type="Proteomes" id="UP001058860">
    <property type="component" value="Chromosome"/>
</dbReference>
<dbReference type="Pfam" id="PF05598">
    <property type="entry name" value="DUF772"/>
    <property type="match status" value="1"/>
</dbReference>
<dbReference type="EMBL" id="CP088295">
    <property type="protein sequence ID" value="UUY02064.1"/>
    <property type="molecule type" value="Genomic_DNA"/>
</dbReference>
<reference evidence="5" key="1">
    <citation type="submission" date="2021-11" db="EMBL/GenBank/DDBJ databases">
        <title>Cultivation dependent microbiological survey of springs from the worlds oldest radium mine currently devoted to the extraction of radon-saturated water.</title>
        <authorList>
            <person name="Kapinusova G."/>
            <person name="Smrhova T."/>
            <person name="Strejcek M."/>
            <person name="Suman J."/>
            <person name="Jani K."/>
            <person name="Pajer P."/>
            <person name="Uhlik O."/>
        </authorList>
    </citation>
    <scope>NUCLEOTIDE SEQUENCE [LARGE SCALE GENOMIC DNA]</scope>
    <source>
        <strain evidence="5">J379</strain>
    </source>
</reference>
<dbReference type="Pfam" id="PF13751">
    <property type="entry name" value="DDE_Tnp_1_6"/>
    <property type="match status" value="1"/>
</dbReference>
<organism evidence="4 5">
    <name type="scientific">Svornostia abyssi</name>
    <dbReference type="NCBI Taxonomy" id="2898438"/>
    <lineage>
        <taxon>Bacteria</taxon>
        <taxon>Bacillati</taxon>
        <taxon>Actinomycetota</taxon>
        <taxon>Thermoleophilia</taxon>
        <taxon>Solirubrobacterales</taxon>
        <taxon>Baekduiaceae</taxon>
        <taxon>Svornostia</taxon>
    </lineage>
</organism>
<gene>
    <name evidence="4" type="ORF">LRS13_15225</name>
</gene>
<dbReference type="InterPro" id="IPR025668">
    <property type="entry name" value="Tnp_DDE_dom"/>
</dbReference>
<dbReference type="PANTHER" id="PTHR33408">
    <property type="entry name" value="TRANSPOSASE"/>
    <property type="match status" value="1"/>
</dbReference>
<protein>
    <submittedName>
        <fullName evidence="4">Transposase</fullName>
    </submittedName>
</protein>
<evidence type="ECO:0000259" key="2">
    <source>
        <dbReference type="Pfam" id="PF05598"/>
    </source>
</evidence>
<accession>A0ABY5PBL6</accession>
<dbReference type="RefSeq" id="WP_353862600.1">
    <property type="nucleotide sequence ID" value="NZ_CP088295.1"/>
</dbReference>
<evidence type="ECO:0000313" key="4">
    <source>
        <dbReference type="EMBL" id="UUY02064.1"/>
    </source>
</evidence>